<dbReference type="Gene3D" id="3.90.550.10">
    <property type="entry name" value="Spore Coat Polysaccharide Biosynthesis Protein SpsA, Chain A"/>
    <property type="match status" value="1"/>
</dbReference>
<dbReference type="InterPro" id="IPR018641">
    <property type="entry name" value="Trfase_1_rSAM/seldom-assoc"/>
</dbReference>
<dbReference type="PATRIC" id="fig|1177154.3.peg.505"/>
<keyword evidence="2" id="KW-1185">Reference proteome</keyword>
<dbReference type="Pfam" id="PF09837">
    <property type="entry name" value="DUF2064"/>
    <property type="match status" value="1"/>
</dbReference>
<evidence type="ECO:0000313" key="1">
    <source>
        <dbReference type="EMBL" id="KGD66024.1"/>
    </source>
</evidence>
<dbReference type="InterPro" id="IPR029044">
    <property type="entry name" value="Nucleotide-diphossugar_trans"/>
</dbReference>
<dbReference type="NCBIfam" id="TIGR04282">
    <property type="entry name" value="glyco_like_cofC"/>
    <property type="match status" value="1"/>
</dbReference>
<evidence type="ECO:0008006" key="3">
    <source>
        <dbReference type="Google" id="ProtNLM"/>
    </source>
</evidence>
<dbReference type="AlphaFoldDB" id="A0A095SNV5"/>
<gene>
    <name evidence="1" type="ORF">Y5S_00496</name>
</gene>
<dbReference type="Proteomes" id="UP000029444">
    <property type="component" value="Unassembled WGS sequence"/>
</dbReference>
<dbReference type="SUPFAM" id="SSF53448">
    <property type="entry name" value="Nucleotide-diphospho-sugar transferases"/>
    <property type="match status" value="1"/>
</dbReference>
<sequence>MIMSVRSEQDLLVVFARALEEGKVKTRLIPAVGEAGALKVYRQLLDITLDAASAFPGHVELWTDRADETLSARARRAGWASRLQQSHGDLGERMCHALAHGLQRYRRVLLVGSDCLLLDRGYFQQALNALETSDVVFGASEDGGYVLIGSSQQRLWKPNPFQVVRWGTGHALADSQAALALHTDRLVTLPALWDVDEPEDLARAVTLGLIKP</sequence>
<accession>A0A095SNV5</accession>
<proteinExistence type="predicted"/>
<dbReference type="EMBL" id="ARXV01000002">
    <property type="protein sequence ID" value="KGD66024.1"/>
    <property type="molecule type" value="Genomic_DNA"/>
</dbReference>
<dbReference type="PANTHER" id="PTHR36529:SF1">
    <property type="entry name" value="GLYCOSYLTRANSFERASE"/>
    <property type="match status" value="1"/>
</dbReference>
<dbReference type="eggNOG" id="COG3222">
    <property type="taxonomic scope" value="Bacteria"/>
</dbReference>
<dbReference type="PANTHER" id="PTHR36529">
    <property type="entry name" value="SLL1095 PROTEIN"/>
    <property type="match status" value="1"/>
</dbReference>
<organism evidence="1 2">
    <name type="scientific">Alcanivorax nanhaiticus</name>
    <dbReference type="NCBI Taxonomy" id="1177154"/>
    <lineage>
        <taxon>Bacteria</taxon>
        <taxon>Pseudomonadati</taxon>
        <taxon>Pseudomonadota</taxon>
        <taxon>Gammaproteobacteria</taxon>
        <taxon>Oceanospirillales</taxon>
        <taxon>Alcanivoracaceae</taxon>
        <taxon>Alcanivorax</taxon>
    </lineage>
</organism>
<evidence type="ECO:0000313" key="2">
    <source>
        <dbReference type="Proteomes" id="UP000029444"/>
    </source>
</evidence>
<comment type="caution">
    <text evidence="1">The sequence shown here is derived from an EMBL/GenBank/DDBJ whole genome shotgun (WGS) entry which is preliminary data.</text>
</comment>
<reference evidence="1 2" key="1">
    <citation type="submission" date="2012-09" db="EMBL/GenBank/DDBJ databases">
        <title>Genome Sequence of alkane-degrading Bacterium Alcanivorax sp. 19-m-6.</title>
        <authorList>
            <person name="Lai Q."/>
            <person name="Shao Z."/>
        </authorList>
    </citation>
    <scope>NUCLEOTIDE SEQUENCE [LARGE SCALE GENOMIC DNA]</scope>
    <source>
        <strain evidence="1 2">19-m-6</strain>
    </source>
</reference>
<protein>
    <recommendedName>
        <fullName evidence="3">Glycosyltransferase</fullName>
    </recommendedName>
</protein>
<name>A0A095SNV5_9GAMM</name>
<dbReference type="STRING" id="1177154.Y5S_00496"/>